<sequence>MEYIKKDFLPNVTLLEKFLEASNERYSHLPNTEETRKLMADFLNARVDEAITAGDWRTRFILPDGREIKYLRIEVSKIPLNPEQVNIIPTFEEVPLD</sequence>
<evidence type="ECO:0000313" key="2">
    <source>
        <dbReference type="Proteomes" id="UP000030206"/>
    </source>
</evidence>
<accession>A0A0A0RMP0</accession>
<keyword evidence="2" id="KW-1185">Reference proteome</keyword>
<reference evidence="1 2" key="1">
    <citation type="submission" date="2014-07" db="EMBL/GenBank/DDBJ databases">
        <title>Complete Genome of Bacillus megaterium Myophage Mater.</title>
        <authorList>
            <person name="Lancaster J.C."/>
            <person name="Hodde M.K."/>
            <person name="Hernandez A.C."/>
            <person name="Everett G.F.K."/>
        </authorList>
    </citation>
    <scope>NUCLEOTIDE SEQUENCE [LARGE SCALE GENOMIC DNA]</scope>
</reference>
<dbReference type="RefSeq" id="YP_009151039.1">
    <property type="nucleotide sequence ID" value="NC_027366.1"/>
</dbReference>
<name>A0A0A0RMP0_9CAUD</name>
<organism evidence="1 2">
    <name type="scientific">Bacillus phage Mater</name>
    <dbReference type="NCBI Taxonomy" id="1540090"/>
    <lineage>
        <taxon>Viruses</taxon>
        <taxon>Duplodnaviria</taxon>
        <taxon>Heunggongvirae</taxon>
        <taxon>Uroviricota</taxon>
        <taxon>Caudoviricetes</taxon>
        <taxon>Herelleviridae</taxon>
        <taxon>Bastillevirinae</taxon>
        <taxon>Matervirus</taxon>
        <taxon>Matervirus mater</taxon>
    </lineage>
</organism>
<protein>
    <submittedName>
        <fullName evidence="1">Uncharacterized protein</fullName>
    </submittedName>
</protein>
<proteinExistence type="predicted"/>
<evidence type="ECO:0000313" key="1">
    <source>
        <dbReference type="EMBL" id="AIW03237.1"/>
    </source>
</evidence>
<gene>
    <name evidence="1" type="ORF">CPT_Mater80</name>
</gene>
<dbReference type="Proteomes" id="UP000030206">
    <property type="component" value="Segment"/>
</dbReference>
<dbReference type="EMBL" id="KM236245">
    <property type="protein sequence ID" value="AIW03237.1"/>
    <property type="molecule type" value="Genomic_DNA"/>
</dbReference>
<dbReference type="KEGG" id="vg:24606979"/>
<dbReference type="GeneID" id="24606979"/>